<dbReference type="AlphaFoldDB" id="A0A540L1B5"/>
<comment type="caution">
    <text evidence="2">The sequence shown here is derived from an EMBL/GenBank/DDBJ whole genome shotgun (WGS) entry which is preliminary data.</text>
</comment>
<organism evidence="2 3">
    <name type="scientific">Malus baccata</name>
    <name type="common">Siberian crab apple</name>
    <name type="synonym">Pyrus baccata</name>
    <dbReference type="NCBI Taxonomy" id="106549"/>
    <lineage>
        <taxon>Eukaryota</taxon>
        <taxon>Viridiplantae</taxon>
        <taxon>Streptophyta</taxon>
        <taxon>Embryophyta</taxon>
        <taxon>Tracheophyta</taxon>
        <taxon>Spermatophyta</taxon>
        <taxon>Magnoliopsida</taxon>
        <taxon>eudicotyledons</taxon>
        <taxon>Gunneridae</taxon>
        <taxon>Pentapetalae</taxon>
        <taxon>rosids</taxon>
        <taxon>fabids</taxon>
        <taxon>Rosales</taxon>
        <taxon>Rosaceae</taxon>
        <taxon>Amygdaloideae</taxon>
        <taxon>Maleae</taxon>
        <taxon>Malus</taxon>
    </lineage>
</organism>
<gene>
    <name evidence="2" type="ORF">C1H46_034216</name>
</gene>
<dbReference type="Proteomes" id="UP000315295">
    <property type="component" value="Unassembled WGS sequence"/>
</dbReference>
<sequence>MDPTVADAGASSPKRWGGLKNLPQEKNQGGKIAIAVVWILGEKNLLGFWDTLASGGSGVIVSFRHVLPRIESDQISIEGKKKGMDGGVEPWRGCRG</sequence>
<feature type="region of interest" description="Disordered" evidence="1">
    <location>
        <begin position="1"/>
        <end position="25"/>
    </location>
</feature>
<dbReference type="EMBL" id="VIEB01000818">
    <property type="protein sequence ID" value="TQD80235.1"/>
    <property type="molecule type" value="Genomic_DNA"/>
</dbReference>
<name>A0A540L1B5_MALBA</name>
<evidence type="ECO:0000313" key="3">
    <source>
        <dbReference type="Proteomes" id="UP000315295"/>
    </source>
</evidence>
<reference evidence="2 3" key="1">
    <citation type="journal article" date="2019" name="G3 (Bethesda)">
        <title>Sequencing of a Wild Apple (Malus baccata) Genome Unravels the Differences Between Cultivated and Wild Apple Species Regarding Disease Resistance and Cold Tolerance.</title>
        <authorList>
            <person name="Chen X."/>
        </authorList>
    </citation>
    <scope>NUCLEOTIDE SEQUENCE [LARGE SCALE GENOMIC DNA]</scope>
    <source>
        <strain evidence="3">cv. Shandingzi</strain>
        <tissue evidence="2">Leaves</tissue>
    </source>
</reference>
<evidence type="ECO:0000313" key="2">
    <source>
        <dbReference type="EMBL" id="TQD80235.1"/>
    </source>
</evidence>
<evidence type="ECO:0000256" key="1">
    <source>
        <dbReference type="SAM" id="MobiDB-lite"/>
    </source>
</evidence>
<protein>
    <submittedName>
        <fullName evidence="2">Uncharacterized protein</fullName>
    </submittedName>
</protein>
<accession>A0A540L1B5</accession>
<keyword evidence="3" id="KW-1185">Reference proteome</keyword>
<proteinExistence type="predicted"/>